<keyword evidence="14" id="KW-1185">Reference proteome</keyword>
<evidence type="ECO:0000313" key="14">
    <source>
        <dbReference type="Proteomes" id="UP001153069"/>
    </source>
</evidence>
<evidence type="ECO:0000313" key="13">
    <source>
        <dbReference type="EMBL" id="CAB9517630.1"/>
    </source>
</evidence>
<feature type="transmembrane region" description="Helical" evidence="10">
    <location>
        <begin position="589"/>
        <end position="607"/>
    </location>
</feature>
<dbReference type="GO" id="GO:0004965">
    <property type="term" value="F:G protein-coupled GABA receptor activity"/>
    <property type="evidence" value="ECO:0007669"/>
    <property type="project" value="InterPro"/>
</dbReference>
<dbReference type="Proteomes" id="UP001153069">
    <property type="component" value="Unassembled WGS sequence"/>
</dbReference>
<keyword evidence="2 10" id="KW-0812">Transmembrane</keyword>
<evidence type="ECO:0000256" key="2">
    <source>
        <dbReference type="ARBA" id="ARBA00022692"/>
    </source>
</evidence>
<evidence type="ECO:0000256" key="6">
    <source>
        <dbReference type="ARBA" id="ARBA00023170"/>
    </source>
</evidence>
<evidence type="ECO:0000256" key="10">
    <source>
        <dbReference type="SAM" id="Phobius"/>
    </source>
</evidence>
<dbReference type="EMBL" id="CAICTM010000868">
    <property type="protein sequence ID" value="CAB9517630.1"/>
    <property type="molecule type" value="Genomic_DNA"/>
</dbReference>
<name>A0A9N8HM56_9STRA</name>
<reference evidence="13" key="1">
    <citation type="submission" date="2020-06" db="EMBL/GenBank/DDBJ databases">
        <authorList>
            <consortium name="Plant Systems Biology data submission"/>
        </authorList>
    </citation>
    <scope>NUCLEOTIDE SEQUENCE</scope>
    <source>
        <strain evidence="13">D6</strain>
    </source>
</reference>
<keyword evidence="4" id="KW-0297">G-protein coupled receptor</keyword>
<dbReference type="Pfam" id="PF00003">
    <property type="entry name" value="7tm_3"/>
    <property type="match status" value="1"/>
</dbReference>
<keyword evidence="6 13" id="KW-0675">Receptor</keyword>
<feature type="transmembrane region" description="Helical" evidence="10">
    <location>
        <begin position="711"/>
        <end position="730"/>
    </location>
</feature>
<feature type="transmembrane region" description="Helical" evidence="10">
    <location>
        <begin position="678"/>
        <end position="699"/>
    </location>
</feature>
<evidence type="ECO:0000256" key="11">
    <source>
        <dbReference type="SAM" id="SignalP"/>
    </source>
</evidence>
<dbReference type="OrthoDB" id="48782at2759"/>
<feature type="region of interest" description="Disordered" evidence="9">
    <location>
        <begin position="776"/>
        <end position="821"/>
    </location>
</feature>
<keyword evidence="11" id="KW-0732">Signal</keyword>
<protein>
    <submittedName>
        <fullName evidence="13">Gamma-aminobutyric acid (GABA) B receptor</fullName>
    </submittedName>
</protein>
<dbReference type="SUPFAM" id="SSF53822">
    <property type="entry name" value="Periplasmic binding protein-like I"/>
    <property type="match status" value="1"/>
</dbReference>
<dbReference type="PROSITE" id="PS50259">
    <property type="entry name" value="G_PROTEIN_RECEP_F3_4"/>
    <property type="match status" value="1"/>
</dbReference>
<evidence type="ECO:0000259" key="12">
    <source>
        <dbReference type="PROSITE" id="PS50259"/>
    </source>
</evidence>
<dbReference type="InterPro" id="IPR028082">
    <property type="entry name" value="Peripla_BP_I"/>
</dbReference>
<dbReference type="PANTHER" id="PTHR10519:SF20">
    <property type="entry name" value="G-PROTEIN COUPLED RECEPTOR 156-RELATED"/>
    <property type="match status" value="1"/>
</dbReference>
<feature type="signal peptide" evidence="11">
    <location>
        <begin position="1"/>
        <end position="25"/>
    </location>
</feature>
<keyword evidence="5 10" id="KW-0472">Membrane</keyword>
<evidence type="ECO:0000256" key="1">
    <source>
        <dbReference type="ARBA" id="ARBA00004141"/>
    </source>
</evidence>
<evidence type="ECO:0000256" key="5">
    <source>
        <dbReference type="ARBA" id="ARBA00023136"/>
    </source>
</evidence>
<dbReference type="Gene3D" id="3.40.50.2300">
    <property type="match status" value="2"/>
</dbReference>
<dbReference type="GO" id="GO:0038039">
    <property type="term" value="C:G protein-coupled receptor heterodimeric complex"/>
    <property type="evidence" value="ECO:0007669"/>
    <property type="project" value="TreeGrafter"/>
</dbReference>
<keyword evidence="7" id="KW-0325">Glycoprotein</keyword>
<evidence type="ECO:0000256" key="7">
    <source>
        <dbReference type="ARBA" id="ARBA00023180"/>
    </source>
</evidence>
<dbReference type="GO" id="GO:0007214">
    <property type="term" value="P:gamma-aminobutyric acid signaling pathway"/>
    <property type="evidence" value="ECO:0007669"/>
    <property type="project" value="TreeGrafter"/>
</dbReference>
<comment type="subcellular location">
    <subcellularLocation>
        <location evidence="1">Membrane</location>
        <topology evidence="1">Multi-pass membrane protein</topology>
    </subcellularLocation>
</comment>
<feature type="domain" description="G-protein coupled receptors family 3 profile" evidence="12">
    <location>
        <begin position="586"/>
        <end position="768"/>
    </location>
</feature>
<feature type="transmembrane region" description="Helical" evidence="10">
    <location>
        <begin position="550"/>
        <end position="569"/>
    </location>
</feature>
<dbReference type="InterPro" id="IPR002455">
    <property type="entry name" value="GPCR3_GABA-B"/>
</dbReference>
<dbReference type="InterPro" id="IPR017978">
    <property type="entry name" value="GPCR_3_C"/>
</dbReference>
<evidence type="ECO:0000256" key="4">
    <source>
        <dbReference type="ARBA" id="ARBA00023040"/>
    </source>
</evidence>
<evidence type="ECO:0000256" key="8">
    <source>
        <dbReference type="ARBA" id="ARBA00023224"/>
    </source>
</evidence>
<feature type="compositionally biased region" description="Polar residues" evidence="9">
    <location>
        <begin position="776"/>
        <end position="791"/>
    </location>
</feature>
<keyword evidence="3 10" id="KW-1133">Transmembrane helix</keyword>
<feature type="transmembrane region" description="Helical" evidence="10">
    <location>
        <begin position="628"/>
        <end position="646"/>
    </location>
</feature>
<evidence type="ECO:0000256" key="3">
    <source>
        <dbReference type="ARBA" id="ARBA00022989"/>
    </source>
</evidence>
<dbReference type="InterPro" id="IPR001828">
    <property type="entry name" value="ANF_lig-bd_rcpt"/>
</dbReference>
<accession>A0A9N8HM56</accession>
<proteinExistence type="predicted"/>
<evidence type="ECO:0000256" key="9">
    <source>
        <dbReference type="SAM" id="MobiDB-lite"/>
    </source>
</evidence>
<comment type="caution">
    <text evidence="13">The sequence shown here is derived from an EMBL/GenBank/DDBJ whole genome shotgun (WGS) entry which is preliminary data.</text>
</comment>
<organism evidence="13 14">
    <name type="scientific">Seminavis robusta</name>
    <dbReference type="NCBI Taxonomy" id="568900"/>
    <lineage>
        <taxon>Eukaryota</taxon>
        <taxon>Sar</taxon>
        <taxon>Stramenopiles</taxon>
        <taxon>Ochrophyta</taxon>
        <taxon>Bacillariophyta</taxon>
        <taxon>Bacillariophyceae</taxon>
        <taxon>Bacillariophycidae</taxon>
        <taxon>Naviculales</taxon>
        <taxon>Naviculaceae</taxon>
        <taxon>Seminavis</taxon>
    </lineage>
</organism>
<gene>
    <name evidence="13" type="ORF">SEMRO_869_G213530.1</name>
</gene>
<keyword evidence="8" id="KW-0807">Transducer</keyword>
<sequence length="829" mass="91424">MRPRFASALSLTVLVIASLWPAVSGLLDGDEDANRLSLLIAVPLTKNNTNVPDPGWIQLASALLAIDHFNSRNSIVVPELADLKNSGCDITFGNISVLDTGTNDKHIAMEDLASLPDAIAGPYNEIPALELSVFATSLKIPVVAHRAFDSTLLESEKHPYFSQVSADPFSEMHFLASYLNHTGRNNYIAVVYSSTPSVMQKVDILRAILDQGMVDRQVRTFSYHSMDSDTAVDGLHDVSIRYALAKVRETGFRTVVLLADDIQQDAPEIQQAATDFELDQGDHFWVFSGGVAQLSTEEQYNLLKWSRDKFGNRNIFKGAAFLLPYDGFDFDYLNGFQSSLLEQNRTFVERLEALTPIRNYYDWSYAKGNESDALNTIMQTLLTWWQGSSYLYDATMAIGIGACEALLDAGNDTGVMTGDMLMSGIRSVDFKGASGRVKFKGGNSGTRVSNTIPYTVINLLPDRDDDELLWVTEIRDPATEEFITLSPFVYANGSNEPPALLRDVPEQNYIDCVYRAIGLTLMAIALLLVLVCTIWIVIHRNHNVVIAAQPFFLYAICLGSAIISLNIFFISPDEGMGWTEEMLDNSCIAAVWMNAVGMLLIYGSLFAKHWRVNRLMLHKSKNVSIGMWLAPVIFLFAVVVVLQSIWTARGAYGWERIEIDEVTGESIGSCTGDVAPCLYFTGMFLFIPVALAGIMAYKTLGVDDLYSESKWVLIFILVQFQVYLVGAPVLQILRTVSPDGRFIGETLIVWTVPMSTMGLIIFPKVLTVRRMQRNADTGSSDTVESQSSLSVDSPDPGASSDERAAIGGAFNPAADPTIRGPRIQVVTFD</sequence>
<dbReference type="Pfam" id="PF01094">
    <property type="entry name" value="ANF_receptor"/>
    <property type="match status" value="1"/>
</dbReference>
<dbReference type="PANTHER" id="PTHR10519">
    <property type="entry name" value="GABA-B RECEPTOR"/>
    <property type="match status" value="1"/>
</dbReference>
<feature type="transmembrane region" description="Helical" evidence="10">
    <location>
        <begin position="516"/>
        <end position="538"/>
    </location>
</feature>
<feature type="transmembrane region" description="Helical" evidence="10">
    <location>
        <begin position="742"/>
        <end position="762"/>
    </location>
</feature>
<feature type="chain" id="PRO_5040235601" evidence="11">
    <location>
        <begin position="26"/>
        <end position="829"/>
    </location>
</feature>
<dbReference type="AlphaFoldDB" id="A0A9N8HM56"/>